<accession>A0A7M2GZC7</accession>
<dbReference type="AlphaFoldDB" id="A0A7M2GZC7"/>
<gene>
    <name evidence="1" type="ORF">F7R26_008990</name>
</gene>
<protein>
    <submittedName>
        <fullName evidence="1">Uncharacterized protein</fullName>
    </submittedName>
</protein>
<name>A0A7M2GZC7_9BURK</name>
<reference evidence="1 2" key="1">
    <citation type="submission" date="2020-10" db="EMBL/GenBank/DDBJ databases">
        <title>Complete genome sequence of Cupriavidus basilensis CCUG 49340T.</title>
        <authorList>
            <person name="Salva-Serra F."/>
            <person name="Donoso R.A."/>
            <person name="Cho K.H."/>
            <person name="Yoo J.A."/>
            <person name="Lee K."/>
            <person name="Yoon S.-H."/>
            <person name="Perez-Pantoja D."/>
            <person name="Moore E.R.B."/>
        </authorList>
    </citation>
    <scope>NUCLEOTIDE SEQUENCE [LARGE SCALE GENOMIC DNA]</scope>
    <source>
        <strain evidence="2">CCUG 49340</strain>
    </source>
</reference>
<evidence type="ECO:0000313" key="1">
    <source>
        <dbReference type="EMBL" id="QOT78121.1"/>
    </source>
</evidence>
<dbReference type="Proteomes" id="UP000397656">
    <property type="component" value="Chromosome 1"/>
</dbReference>
<proteinExistence type="predicted"/>
<dbReference type="EMBL" id="CP062803">
    <property type="protein sequence ID" value="QOT78121.1"/>
    <property type="molecule type" value="Genomic_DNA"/>
</dbReference>
<organism evidence="1 2">
    <name type="scientific">Cupriavidus basilensis</name>
    <dbReference type="NCBI Taxonomy" id="68895"/>
    <lineage>
        <taxon>Bacteria</taxon>
        <taxon>Pseudomonadati</taxon>
        <taxon>Pseudomonadota</taxon>
        <taxon>Betaproteobacteria</taxon>
        <taxon>Burkholderiales</taxon>
        <taxon>Burkholderiaceae</taxon>
        <taxon>Cupriavidus</taxon>
    </lineage>
</organism>
<evidence type="ECO:0000313" key="2">
    <source>
        <dbReference type="Proteomes" id="UP000397656"/>
    </source>
</evidence>
<sequence length="167" mass="18044">MRQKLKKTRRAAGYDDWVVGLLLDFCLANSDTRMRMLSDQSTANLPAHCVFLLVKGALVGTGNVASVMACHGAFFGADLVIFSVLRGCLAAGHFTFFDLLVDTSILVGKTPVDLLATRVILLPLGIVCHCATSHACRQNGDCHTSDQFSSKHRELPSLLMPGRIGRA</sequence>